<dbReference type="InterPro" id="IPR051455">
    <property type="entry name" value="Bact_solute-bind_prot3"/>
</dbReference>
<dbReference type="Gene3D" id="3.40.190.10">
    <property type="entry name" value="Periplasmic binding protein-like II"/>
    <property type="match status" value="2"/>
</dbReference>
<keyword evidence="5" id="KW-0472">Membrane</keyword>
<evidence type="ECO:0000256" key="4">
    <source>
        <dbReference type="SAM" id="MobiDB-lite"/>
    </source>
</evidence>
<evidence type="ECO:0000313" key="7">
    <source>
        <dbReference type="EMBL" id="MDT0530617.1"/>
    </source>
</evidence>
<comment type="caution">
    <text evidence="7">The sequence shown here is derived from an EMBL/GenBank/DDBJ whole genome shotgun (WGS) entry which is preliminary data.</text>
</comment>
<keyword evidence="5" id="KW-0812">Transmembrane</keyword>
<dbReference type="Proteomes" id="UP001180973">
    <property type="component" value="Unassembled WGS sequence"/>
</dbReference>
<dbReference type="SMART" id="SM00062">
    <property type="entry name" value="PBPb"/>
    <property type="match status" value="1"/>
</dbReference>
<keyword evidence="2" id="KW-0813">Transport</keyword>
<dbReference type="InterPro" id="IPR001638">
    <property type="entry name" value="Solute-binding_3/MltF_N"/>
</dbReference>
<feature type="region of interest" description="Disordered" evidence="4">
    <location>
        <begin position="1"/>
        <end position="21"/>
    </location>
</feature>
<accession>A0ABU2X003</accession>
<keyword evidence="8" id="KW-1185">Reference proteome</keyword>
<gene>
    <name evidence="7" type="ORF">RM555_16615</name>
</gene>
<keyword evidence="5" id="KW-1133">Transmembrane helix</keyword>
<evidence type="ECO:0000256" key="1">
    <source>
        <dbReference type="ARBA" id="ARBA00010333"/>
    </source>
</evidence>
<feature type="transmembrane region" description="Helical" evidence="5">
    <location>
        <begin position="32"/>
        <end position="51"/>
    </location>
</feature>
<name>A0ABU2X003_9ACTN</name>
<protein>
    <submittedName>
        <fullName evidence="7">Transporter substrate-binding domain-containing protein</fullName>
    </submittedName>
</protein>
<dbReference type="EMBL" id="JAVRFL010000018">
    <property type="protein sequence ID" value="MDT0530617.1"/>
    <property type="molecule type" value="Genomic_DNA"/>
</dbReference>
<feature type="domain" description="Solute-binding protein family 3/N-terminal" evidence="6">
    <location>
        <begin position="72"/>
        <end position="317"/>
    </location>
</feature>
<dbReference type="SUPFAM" id="SSF53850">
    <property type="entry name" value="Periplasmic binding protein-like II"/>
    <property type="match status" value="1"/>
</dbReference>
<evidence type="ECO:0000256" key="2">
    <source>
        <dbReference type="ARBA" id="ARBA00022448"/>
    </source>
</evidence>
<dbReference type="PANTHER" id="PTHR30085:SF6">
    <property type="entry name" value="ABC TRANSPORTER GLUTAMINE-BINDING PROTEIN GLNH"/>
    <property type="match status" value="1"/>
</dbReference>
<evidence type="ECO:0000256" key="3">
    <source>
        <dbReference type="ARBA" id="ARBA00022729"/>
    </source>
</evidence>
<comment type="similarity">
    <text evidence="1">Belongs to the bacterial solute-binding protein 3 family.</text>
</comment>
<sequence>MGQDDESSGNPPAPESVVAATARRSRSRQARLAALLLLLVVIVAATVRVVVATGPPTWDELRERAGLTNRDRLVIGVKDDQPGVAQKLENGAFEGFDIEIAYMIAEDLGFDAPEVTLLAIESEDRARRQARDASGSFVTVDLVVASYSITEQRQGQGVVFSFPYLETEQSVVTLASDSRKVASLRDLDRAKVCTLGTSTSERRLRDAGASPIGRNRISECIQALYDRQVDAVTTDAAILAGFVGPRPPGELPPAVKLRGRQELQHWDIGEEAAEKWGVNTGPNPAMRDLVNLSLQQSAEGPDGYRWKAAFDRYLASEQQYSNLQQVAVGRQPEPEEKVEVRQWPWERWALPSPSRPRSGAPTVAREPSRRNRRSSGC</sequence>
<dbReference type="PANTHER" id="PTHR30085">
    <property type="entry name" value="AMINO ACID ABC TRANSPORTER PERMEASE"/>
    <property type="match status" value="1"/>
</dbReference>
<reference evidence="7" key="1">
    <citation type="submission" date="2023-09" db="EMBL/GenBank/DDBJ databases">
        <title>30 novel species of actinomycetes from the DSMZ collection.</title>
        <authorList>
            <person name="Nouioui I."/>
        </authorList>
    </citation>
    <scope>NUCLEOTIDE SEQUENCE</scope>
    <source>
        <strain evidence="7">DSM 115977</strain>
    </source>
</reference>
<evidence type="ECO:0000256" key="5">
    <source>
        <dbReference type="SAM" id="Phobius"/>
    </source>
</evidence>
<proteinExistence type="inferred from homology"/>
<evidence type="ECO:0000313" key="8">
    <source>
        <dbReference type="Proteomes" id="UP001180973"/>
    </source>
</evidence>
<evidence type="ECO:0000259" key="6">
    <source>
        <dbReference type="SMART" id="SM00062"/>
    </source>
</evidence>
<feature type="region of interest" description="Disordered" evidence="4">
    <location>
        <begin position="349"/>
        <end position="377"/>
    </location>
</feature>
<organism evidence="7 8">
    <name type="scientific">Micromonospora reichwaldensis</name>
    <dbReference type="NCBI Taxonomy" id="3075516"/>
    <lineage>
        <taxon>Bacteria</taxon>
        <taxon>Bacillati</taxon>
        <taxon>Actinomycetota</taxon>
        <taxon>Actinomycetes</taxon>
        <taxon>Micromonosporales</taxon>
        <taxon>Micromonosporaceae</taxon>
        <taxon>Micromonospora</taxon>
    </lineage>
</organism>
<keyword evidence="3" id="KW-0732">Signal</keyword>
<dbReference type="Pfam" id="PF00497">
    <property type="entry name" value="SBP_bac_3"/>
    <property type="match status" value="1"/>
</dbReference>
<dbReference type="RefSeq" id="WP_311412601.1">
    <property type="nucleotide sequence ID" value="NZ_JAVRFL010000018.1"/>
</dbReference>